<protein>
    <recommendedName>
        <fullName evidence="3">G protein-coupled receptor</fullName>
    </recommendedName>
</protein>
<name>A0AAV5W016_9BILA</name>
<accession>A0AAV5W016</accession>
<dbReference type="Proteomes" id="UP001432322">
    <property type="component" value="Unassembled WGS sequence"/>
</dbReference>
<organism evidence="1 2">
    <name type="scientific">Pristionchus fissidentatus</name>
    <dbReference type="NCBI Taxonomy" id="1538716"/>
    <lineage>
        <taxon>Eukaryota</taxon>
        <taxon>Metazoa</taxon>
        <taxon>Ecdysozoa</taxon>
        <taxon>Nematoda</taxon>
        <taxon>Chromadorea</taxon>
        <taxon>Rhabditida</taxon>
        <taxon>Rhabditina</taxon>
        <taxon>Diplogasteromorpha</taxon>
        <taxon>Diplogasteroidea</taxon>
        <taxon>Neodiplogasteridae</taxon>
        <taxon>Pristionchus</taxon>
    </lineage>
</organism>
<proteinExistence type="predicted"/>
<gene>
    <name evidence="1" type="ORF">PFISCL1PPCAC_15408</name>
</gene>
<dbReference type="EMBL" id="BTSY01000004">
    <property type="protein sequence ID" value="GMT24111.1"/>
    <property type="molecule type" value="Genomic_DNA"/>
</dbReference>
<sequence>MLLRPRPRSPMAPRVVGHVGRRCLIDWFLRRRSTVVITLTDYLLCSLAVLQSRRFVVSLYSPHHSREHYTDSLSNKSPLLLFSGSREH</sequence>
<evidence type="ECO:0000313" key="1">
    <source>
        <dbReference type="EMBL" id="GMT24111.1"/>
    </source>
</evidence>
<dbReference type="AlphaFoldDB" id="A0AAV5W016"/>
<evidence type="ECO:0000313" key="2">
    <source>
        <dbReference type="Proteomes" id="UP001432322"/>
    </source>
</evidence>
<comment type="caution">
    <text evidence="1">The sequence shown here is derived from an EMBL/GenBank/DDBJ whole genome shotgun (WGS) entry which is preliminary data.</text>
</comment>
<evidence type="ECO:0008006" key="3">
    <source>
        <dbReference type="Google" id="ProtNLM"/>
    </source>
</evidence>
<reference evidence="1" key="1">
    <citation type="submission" date="2023-10" db="EMBL/GenBank/DDBJ databases">
        <title>Genome assembly of Pristionchus species.</title>
        <authorList>
            <person name="Yoshida K."/>
            <person name="Sommer R.J."/>
        </authorList>
    </citation>
    <scope>NUCLEOTIDE SEQUENCE</scope>
    <source>
        <strain evidence="1">RS5133</strain>
    </source>
</reference>
<keyword evidence="2" id="KW-1185">Reference proteome</keyword>